<feature type="region of interest" description="Disordered" evidence="1">
    <location>
        <begin position="72"/>
        <end position="130"/>
    </location>
</feature>
<reference evidence="2" key="2">
    <citation type="submission" date="2021-09" db="EMBL/GenBank/DDBJ databases">
        <authorList>
            <person name="Jia N."/>
            <person name="Wang J."/>
            <person name="Shi W."/>
            <person name="Du L."/>
            <person name="Sun Y."/>
            <person name="Zhan W."/>
            <person name="Jiang J."/>
            <person name="Wang Q."/>
            <person name="Zhang B."/>
            <person name="Ji P."/>
            <person name="Sakyi L.B."/>
            <person name="Cui X."/>
            <person name="Yuan T."/>
            <person name="Jiang B."/>
            <person name="Yang W."/>
            <person name="Lam T.T.-Y."/>
            <person name="Chang Q."/>
            <person name="Ding S."/>
            <person name="Wang X."/>
            <person name="Zhu J."/>
            <person name="Ruan X."/>
            <person name="Zhao L."/>
            <person name="Wei J."/>
            <person name="Que T."/>
            <person name="Du C."/>
            <person name="Cheng J."/>
            <person name="Dai P."/>
            <person name="Han X."/>
            <person name="Huang E."/>
            <person name="Gao Y."/>
            <person name="Liu J."/>
            <person name="Shao H."/>
            <person name="Ye R."/>
            <person name="Li L."/>
            <person name="Wei W."/>
            <person name="Wang X."/>
            <person name="Wang C."/>
            <person name="Huo Q."/>
            <person name="Li W."/>
            <person name="Guo W."/>
            <person name="Chen H."/>
            <person name="Chen S."/>
            <person name="Zhou L."/>
            <person name="Zhou L."/>
            <person name="Ni X."/>
            <person name="Tian J."/>
            <person name="Zhou Y."/>
            <person name="Sheng Y."/>
            <person name="Liu T."/>
            <person name="Pan Y."/>
            <person name="Xia L."/>
            <person name="Li J."/>
            <person name="Zhao F."/>
            <person name="Cao W."/>
        </authorList>
    </citation>
    <scope>NUCLEOTIDE SEQUENCE</scope>
    <source>
        <strain evidence="2">Rmic-2018</strain>
        <tissue evidence="2">Larvae</tissue>
    </source>
</reference>
<sequence>MYLLAFDVFDTSVYSHTPEVEDALLLELFMAAALEDASLSDGVPPPLPLNEAERVVHEEERVTRMVEQRHVHTTLSRLRSSSPRWKVQPSSQTSLKRLSPTASQRHGAVIVPPEDRAGDVRDEESTSSSTDIENLAEMLTSLKVPQLDRIHHRDKRTLKREYSVIMRRSAQATPASLLAGAHSTGKLLPMRPALRAAAAKDVPGYLKDAYSAENVERTAETAPMHVVSARFSAAEPANVAAEMLELPVLDDSAGKRASEECGSSERGPPVATPSFYKDKTAGSGQSSRADSEPRRLSFLAKLHRARTANSRLVPPAANTFRPAPQRRSIRFRRTTSSQLQVITEVLHRVEIQAPLVPLRTKVPFSGEGETLHSASAKRNDTNGMLDGETQPTEPTTGIIRRSGSMERFCSRLHLSEGCPVPVERGAPSHVHFEHPLPRSPFAIMKHTSKSRSEFHATIPSDVDGSRTGGINDGSNDVMACTCSSLPTVSATTYNKKWRGDLMSHIPAASPSCCWSRFWSGVATRTPAPSASGYCNAIADQSERHAISKTAADTPTVADSREVSGAAMLKAALSDDEQQKVSDCRGTSEEMRRRSPQESHKSVGSEKREAIIGPPAVLPRKTKENQHNNGIEITDVSSAPTMALPVTELKHDLCASQERISEINDAAECVVSEQDSANIEIKRTTLMLSASSKDWLNVA</sequence>
<feature type="compositionally biased region" description="Basic and acidic residues" evidence="1">
    <location>
        <begin position="576"/>
        <end position="609"/>
    </location>
</feature>
<organism evidence="2 3">
    <name type="scientific">Rhipicephalus microplus</name>
    <name type="common">Cattle tick</name>
    <name type="synonym">Boophilus microplus</name>
    <dbReference type="NCBI Taxonomy" id="6941"/>
    <lineage>
        <taxon>Eukaryota</taxon>
        <taxon>Metazoa</taxon>
        <taxon>Ecdysozoa</taxon>
        <taxon>Arthropoda</taxon>
        <taxon>Chelicerata</taxon>
        <taxon>Arachnida</taxon>
        <taxon>Acari</taxon>
        <taxon>Parasitiformes</taxon>
        <taxon>Ixodida</taxon>
        <taxon>Ixodoidea</taxon>
        <taxon>Ixodidae</taxon>
        <taxon>Rhipicephalinae</taxon>
        <taxon>Rhipicephalus</taxon>
        <taxon>Boophilus</taxon>
    </lineage>
</organism>
<feature type="region of interest" description="Disordered" evidence="1">
    <location>
        <begin position="255"/>
        <end position="293"/>
    </location>
</feature>
<keyword evidence="3" id="KW-1185">Reference proteome</keyword>
<gene>
    <name evidence="2" type="ORF">HPB51_016119</name>
</gene>
<feature type="compositionally biased region" description="Basic and acidic residues" evidence="1">
    <location>
        <begin position="113"/>
        <end position="124"/>
    </location>
</feature>
<evidence type="ECO:0000256" key="1">
    <source>
        <dbReference type="SAM" id="MobiDB-lite"/>
    </source>
</evidence>
<evidence type="ECO:0000313" key="2">
    <source>
        <dbReference type="EMBL" id="KAH8026109.1"/>
    </source>
</evidence>
<evidence type="ECO:0000313" key="3">
    <source>
        <dbReference type="Proteomes" id="UP000821866"/>
    </source>
</evidence>
<comment type="caution">
    <text evidence="2">The sequence shown here is derived from an EMBL/GenBank/DDBJ whole genome shotgun (WGS) entry which is preliminary data.</text>
</comment>
<feature type="compositionally biased region" description="Polar residues" evidence="1">
    <location>
        <begin position="88"/>
        <end position="104"/>
    </location>
</feature>
<dbReference type="AlphaFoldDB" id="A0A9J6DV21"/>
<dbReference type="Proteomes" id="UP000821866">
    <property type="component" value="Unassembled WGS sequence"/>
</dbReference>
<feature type="region of interest" description="Disordered" evidence="1">
    <location>
        <begin position="369"/>
        <end position="398"/>
    </location>
</feature>
<feature type="region of interest" description="Disordered" evidence="1">
    <location>
        <begin position="572"/>
        <end position="627"/>
    </location>
</feature>
<name>A0A9J6DV21_RHIMP</name>
<feature type="compositionally biased region" description="Low complexity" evidence="1">
    <location>
        <begin position="73"/>
        <end position="82"/>
    </location>
</feature>
<proteinExistence type="predicted"/>
<protein>
    <submittedName>
        <fullName evidence="2">Uncharacterized protein</fullName>
    </submittedName>
</protein>
<accession>A0A9J6DV21</accession>
<dbReference type="EMBL" id="JABSTU010000007">
    <property type="protein sequence ID" value="KAH8026109.1"/>
    <property type="molecule type" value="Genomic_DNA"/>
</dbReference>
<reference evidence="2" key="1">
    <citation type="journal article" date="2020" name="Cell">
        <title>Large-Scale Comparative Analyses of Tick Genomes Elucidate Their Genetic Diversity and Vector Capacities.</title>
        <authorList>
            <consortium name="Tick Genome and Microbiome Consortium (TIGMIC)"/>
            <person name="Jia N."/>
            <person name="Wang J."/>
            <person name="Shi W."/>
            <person name="Du L."/>
            <person name="Sun Y."/>
            <person name="Zhan W."/>
            <person name="Jiang J.F."/>
            <person name="Wang Q."/>
            <person name="Zhang B."/>
            <person name="Ji P."/>
            <person name="Bell-Sakyi L."/>
            <person name="Cui X.M."/>
            <person name="Yuan T.T."/>
            <person name="Jiang B.G."/>
            <person name="Yang W.F."/>
            <person name="Lam T.T."/>
            <person name="Chang Q.C."/>
            <person name="Ding S.J."/>
            <person name="Wang X.J."/>
            <person name="Zhu J.G."/>
            <person name="Ruan X.D."/>
            <person name="Zhao L."/>
            <person name="Wei J.T."/>
            <person name="Ye R.Z."/>
            <person name="Que T.C."/>
            <person name="Du C.H."/>
            <person name="Zhou Y.H."/>
            <person name="Cheng J.X."/>
            <person name="Dai P.F."/>
            <person name="Guo W.B."/>
            <person name="Han X.H."/>
            <person name="Huang E.J."/>
            <person name="Li L.F."/>
            <person name="Wei W."/>
            <person name="Gao Y.C."/>
            <person name="Liu J.Z."/>
            <person name="Shao H.Z."/>
            <person name="Wang X."/>
            <person name="Wang C.C."/>
            <person name="Yang T.C."/>
            <person name="Huo Q.B."/>
            <person name="Li W."/>
            <person name="Chen H.Y."/>
            <person name="Chen S.E."/>
            <person name="Zhou L.G."/>
            <person name="Ni X.B."/>
            <person name="Tian J.H."/>
            <person name="Sheng Y."/>
            <person name="Liu T."/>
            <person name="Pan Y.S."/>
            <person name="Xia L.Y."/>
            <person name="Li J."/>
            <person name="Zhao F."/>
            <person name="Cao W.C."/>
        </authorList>
    </citation>
    <scope>NUCLEOTIDE SEQUENCE</scope>
    <source>
        <strain evidence="2">Rmic-2018</strain>
    </source>
</reference>